<reference evidence="2 3" key="1">
    <citation type="journal article" date="2014" name="Genome Announc.">
        <title>Draft Genome Sequence of the Algicidal Bacterium Mangrovimonas yunxiaonensis Strain LY01.</title>
        <authorList>
            <person name="Li Y."/>
            <person name="Zhu H."/>
            <person name="Li C."/>
            <person name="Zhang H."/>
            <person name="Chen Z."/>
            <person name="Zheng W."/>
            <person name="Xu H."/>
            <person name="Zheng T."/>
        </authorList>
    </citation>
    <scope>NUCLEOTIDE SEQUENCE [LARGE SCALE GENOMIC DNA]</scope>
    <source>
        <strain evidence="2 3">LY01</strain>
    </source>
</reference>
<keyword evidence="1" id="KW-0812">Transmembrane</keyword>
<protein>
    <recommendedName>
        <fullName evidence="4">Sugar transporter</fullName>
    </recommendedName>
</protein>
<evidence type="ECO:0000313" key="3">
    <source>
        <dbReference type="Proteomes" id="UP000028521"/>
    </source>
</evidence>
<dbReference type="STRING" id="1197477.IA57_11710"/>
<dbReference type="EMBL" id="JPFK01000009">
    <property type="protein sequence ID" value="KFB00095.1"/>
    <property type="molecule type" value="Genomic_DNA"/>
</dbReference>
<keyword evidence="1" id="KW-0472">Membrane</keyword>
<keyword evidence="1" id="KW-1133">Transmembrane helix</keyword>
<dbReference type="AlphaFoldDB" id="A0A084THA9"/>
<reference evidence="3" key="2">
    <citation type="submission" date="2014-07" db="EMBL/GenBank/DDBJ databases">
        <title>Genome sequence of Mangrovimonas yunxiaonensis.</title>
        <authorList>
            <person name="Li Y."/>
            <person name="Zheng T."/>
        </authorList>
    </citation>
    <scope>NUCLEOTIDE SEQUENCE [LARGE SCALE GENOMIC DNA]</scope>
    <source>
        <strain evidence="3">LY01</strain>
    </source>
</reference>
<evidence type="ECO:0000256" key="1">
    <source>
        <dbReference type="SAM" id="Phobius"/>
    </source>
</evidence>
<proteinExistence type="predicted"/>
<feature type="transmembrane region" description="Helical" evidence="1">
    <location>
        <begin position="87"/>
        <end position="105"/>
    </location>
</feature>
<keyword evidence="3" id="KW-1185">Reference proteome</keyword>
<dbReference type="Proteomes" id="UP000028521">
    <property type="component" value="Unassembled WGS sequence"/>
</dbReference>
<accession>A0A084THA9</accession>
<evidence type="ECO:0008006" key="4">
    <source>
        <dbReference type="Google" id="ProtNLM"/>
    </source>
</evidence>
<feature type="transmembrane region" description="Helical" evidence="1">
    <location>
        <begin position="111"/>
        <end position="128"/>
    </location>
</feature>
<feature type="transmembrane region" description="Helical" evidence="1">
    <location>
        <begin position="12"/>
        <end position="32"/>
    </location>
</feature>
<sequence>MNTQTSTKPPFWYWIIALLALVWNVMGVMQYLGQAFNTESWRSQYTEAQIAVVNSMPAWYTAAFAIAVFCGAFGSLALLIRKPIARLLFGLSLLAVVIQMGYLFSQGHTDNMAISLSIIVVAMLLVLFSRYASKKQWFA</sequence>
<name>A0A084THA9_9FLAO</name>
<comment type="caution">
    <text evidence="2">The sequence shown here is derived from an EMBL/GenBank/DDBJ whole genome shotgun (WGS) entry which is preliminary data.</text>
</comment>
<evidence type="ECO:0000313" key="2">
    <source>
        <dbReference type="EMBL" id="KFB00095.1"/>
    </source>
</evidence>
<dbReference type="eggNOG" id="ENOG5032RJD">
    <property type="taxonomic scope" value="Bacteria"/>
</dbReference>
<dbReference type="RefSeq" id="WP_036123696.1">
    <property type="nucleotide sequence ID" value="NZ_BMET01000003.1"/>
</dbReference>
<gene>
    <name evidence="2" type="ORF">IA57_11710</name>
</gene>
<feature type="transmembrane region" description="Helical" evidence="1">
    <location>
        <begin position="58"/>
        <end position="80"/>
    </location>
</feature>
<organism evidence="2 3">
    <name type="scientific">Mangrovimonas yunxiaonensis</name>
    <dbReference type="NCBI Taxonomy" id="1197477"/>
    <lineage>
        <taxon>Bacteria</taxon>
        <taxon>Pseudomonadati</taxon>
        <taxon>Bacteroidota</taxon>
        <taxon>Flavobacteriia</taxon>
        <taxon>Flavobacteriales</taxon>
        <taxon>Flavobacteriaceae</taxon>
        <taxon>Mangrovimonas</taxon>
    </lineage>
</organism>
<dbReference type="OrthoDB" id="1143964at2"/>